<name>A0A1Y1V863_9FUNG</name>
<proteinExistence type="predicted"/>
<protein>
    <submittedName>
        <fullName evidence="2">Uncharacterized protein</fullName>
    </submittedName>
</protein>
<dbReference type="AlphaFoldDB" id="A0A1Y1V863"/>
<accession>A0A1Y1V863</accession>
<dbReference type="EMBL" id="MCFH01000025">
    <property type="protein sequence ID" value="ORX48944.1"/>
    <property type="molecule type" value="Genomic_DNA"/>
</dbReference>
<gene>
    <name evidence="2" type="ORF">BCR36DRAFT_371010</name>
</gene>
<feature type="region of interest" description="Disordered" evidence="1">
    <location>
        <begin position="82"/>
        <end position="108"/>
    </location>
</feature>
<keyword evidence="3" id="KW-1185">Reference proteome</keyword>
<evidence type="ECO:0000256" key="1">
    <source>
        <dbReference type="SAM" id="MobiDB-lite"/>
    </source>
</evidence>
<organism evidence="2 3">
    <name type="scientific">Piromyces finnis</name>
    <dbReference type="NCBI Taxonomy" id="1754191"/>
    <lineage>
        <taxon>Eukaryota</taxon>
        <taxon>Fungi</taxon>
        <taxon>Fungi incertae sedis</taxon>
        <taxon>Chytridiomycota</taxon>
        <taxon>Chytridiomycota incertae sedis</taxon>
        <taxon>Neocallimastigomycetes</taxon>
        <taxon>Neocallimastigales</taxon>
        <taxon>Neocallimastigaceae</taxon>
        <taxon>Piromyces</taxon>
    </lineage>
</organism>
<dbReference type="Proteomes" id="UP000193719">
    <property type="component" value="Unassembled WGS sequence"/>
</dbReference>
<sequence length="120" mass="14052">MNSRKITIGLNMNSISKKNDIEKESLYYDKDGYLKSSSQDINIEKTENITEYTEDAYDDDFEEIDADEMNQLVQAMNEENEKLFYDKNEEEEEEEEEGEDGKSAHSIHMILPFKGNNYDV</sequence>
<feature type="compositionally biased region" description="Acidic residues" evidence="1">
    <location>
        <begin position="88"/>
        <end position="99"/>
    </location>
</feature>
<reference evidence="2 3" key="1">
    <citation type="submission" date="2016-08" db="EMBL/GenBank/DDBJ databases">
        <title>Genomes of anaerobic fungi encode conserved fungal cellulosomes for biomass hydrolysis.</title>
        <authorList>
            <consortium name="DOE Joint Genome Institute"/>
            <person name="Haitjema C.H."/>
            <person name="Gilmore S.P."/>
            <person name="Henske J.K."/>
            <person name="Solomon K.V."/>
            <person name="De Groot R."/>
            <person name="Kuo A."/>
            <person name="Mondo S.J."/>
            <person name="Salamov A.A."/>
            <person name="Labutti K."/>
            <person name="Zhao Z."/>
            <person name="Chiniquy J."/>
            <person name="Barry K."/>
            <person name="Brewer H.M."/>
            <person name="Purvine S.O."/>
            <person name="Wright A.T."/>
            <person name="Boxma B."/>
            <person name="Van Alen T."/>
            <person name="Hackstein J.H."/>
            <person name="Baker S.E."/>
            <person name="Grigoriev I.V."/>
            <person name="O'Malley M.A."/>
        </authorList>
    </citation>
    <scope>NUCLEOTIDE SEQUENCE [LARGE SCALE GENOMIC DNA]</scope>
    <source>
        <strain evidence="3">finn</strain>
    </source>
</reference>
<dbReference type="STRING" id="1754191.A0A1Y1V863"/>
<evidence type="ECO:0000313" key="3">
    <source>
        <dbReference type="Proteomes" id="UP000193719"/>
    </source>
</evidence>
<evidence type="ECO:0000313" key="2">
    <source>
        <dbReference type="EMBL" id="ORX48944.1"/>
    </source>
</evidence>
<comment type="caution">
    <text evidence="2">The sequence shown here is derived from an EMBL/GenBank/DDBJ whole genome shotgun (WGS) entry which is preliminary data.</text>
</comment>
<reference evidence="2 3" key="2">
    <citation type="submission" date="2016-08" db="EMBL/GenBank/DDBJ databases">
        <title>Pervasive Adenine N6-methylation of Active Genes in Fungi.</title>
        <authorList>
            <consortium name="DOE Joint Genome Institute"/>
            <person name="Mondo S.J."/>
            <person name="Dannebaum R.O."/>
            <person name="Kuo R.C."/>
            <person name="Labutti K."/>
            <person name="Haridas S."/>
            <person name="Kuo A."/>
            <person name="Salamov A."/>
            <person name="Ahrendt S.R."/>
            <person name="Lipzen A."/>
            <person name="Sullivan W."/>
            <person name="Andreopoulos W.B."/>
            <person name="Clum A."/>
            <person name="Lindquist E."/>
            <person name="Daum C."/>
            <person name="Ramamoorthy G.K."/>
            <person name="Gryganskyi A."/>
            <person name="Culley D."/>
            <person name="Magnuson J.K."/>
            <person name="James T.Y."/>
            <person name="O'Malley M.A."/>
            <person name="Stajich J.E."/>
            <person name="Spatafora J.W."/>
            <person name="Visel A."/>
            <person name="Grigoriev I.V."/>
        </authorList>
    </citation>
    <scope>NUCLEOTIDE SEQUENCE [LARGE SCALE GENOMIC DNA]</scope>
    <source>
        <strain evidence="3">finn</strain>
    </source>
</reference>